<evidence type="ECO:0000313" key="4">
    <source>
        <dbReference type="EMBL" id="OIV36900.1"/>
    </source>
</evidence>
<feature type="domain" description="TraD/TraG TraM recognition site" evidence="3">
    <location>
        <begin position="569"/>
        <end position="644"/>
    </location>
</feature>
<dbReference type="EMBL" id="MLCF01000070">
    <property type="protein sequence ID" value="OIV36900.1"/>
    <property type="molecule type" value="Genomic_DNA"/>
</dbReference>
<evidence type="ECO:0000256" key="1">
    <source>
        <dbReference type="SAM" id="MobiDB-lite"/>
    </source>
</evidence>
<proteinExistence type="predicted"/>
<evidence type="ECO:0000256" key="2">
    <source>
        <dbReference type="SAM" id="Phobius"/>
    </source>
</evidence>
<feature type="transmembrane region" description="Helical" evidence="2">
    <location>
        <begin position="105"/>
        <end position="127"/>
    </location>
</feature>
<dbReference type="Gene3D" id="3.40.50.300">
    <property type="entry name" value="P-loop containing nucleotide triphosphate hydrolases"/>
    <property type="match status" value="1"/>
</dbReference>
<sequence length="685" mass="71501">MALRGERGGRQEDVDTASRAGRPTRTGGKGVPDGMLLGGLSLLLGGTFAVWLATGLAGLLAHGAWPPVHFTRTPFAVRRLVSAPDDLAGAWGVGAKGGDGMPSGAMFWIVLLLLLVLLTALVVAVLITGSRYQAHRRAATTTGPAAAAARPVKRAGRDVRPSDGPAPARPAEQGARGGGAEGRRERRTATANGNRPKAPRPRPSAPPQPADGDRPHHTAPVPAQMHVPEPRTALPPLVSRHLSAQTLLDRAALIRPTLPRSTEDPLAFGLPLGAHRTHPLYGSLDQTYLLLAGPHSDKGPALLHDLLNGAPGPAVVTCPDPAALAATLPAREKLGPVLVHDPLHLTDADTAAPLPAGVQRLRWAPEGGCADPLTATNRARTLLFPLRPPGRPAMADSAIAARLSHTAAVDTAAQLLACWLHAAALDGRAFRHVHRWVEQPLRAGAREPLAVLRTASGAAAGWDGRIETLLTPQNPHRDAALTLLRRALGATSELHILQSCLPSSDEAFTPEKWESWMNERGTLYVVGEPVEDPRADPGILPLSTALLADVVEHGRRIAVGSSSGRLDPPMLLLLDDAATVAPLPSLPDQMTGGGSLGMPTVTVLRSPEQARNRWGGAAGTIHRTAGIRLAMGEVPAHDLATVLSVPESEAAALSDALRAGGPGARLVHHPAVPPVVAEPRQLNAT</sequence>
<name>A0A1J7C5T8_9ACTN</name>
<keyword evidence="2" id="KW-0812">Transmembrane</keyword>
<evidence type="ECO:0000313" key="5">
    <source>
        <dbReference type="Proteomes" id="UP000243342"/>
    </source>
</evidence>
<dbReference type="AlphaFoldDB" id="A0A1J7C5T8"/>
<feature type="transmembrane region" description="Helical" evidence="2">
    <location>
        <begin position="35"/>
        <end position="61"/>
    </location>
</feature>
<dbReference type="RefSeq" id="WP_071657148.1">
    <property type="nucleotide sequence ID" value="NZ_MLCF01000070.1"/>
</dbReference>
<evidence type="ECO:0000259" key="3">
    <source>
        <dbReference type="Pfam" id="PF12696"/>
    </source>
</evidence>
<dbReference type="InterPro" id="IPR027417">
    <property type="entry name" value="P-loop_NTPase"/>
</dbReference>
<dbReference type="SUPFAM" id="SSF52540">
    <property type="entry name" value="P-loop containing nucleoside triphosphate hydrolases"/>
    <property type="match status" value="1"/>
</dbReference>
<feature type="region of interest" description="Disordered" evidence="1">
    <location>
        <begin position="135"/>
        <end position="231"/>
    </location>
</feature>
<feature type="region of interest" description="Disordered" evidence="1">
    <location>
        <begin position="1"/>
        <end position="30"/>
    </location>
</feature>
<gene>
    <name evidence="4" type="ORF">BIV57_13880</name>
</gene>
<feature type="compositionally biased region" description="Basic and acidic residues" evidence="1">
    <location>
        <begin position="1"/>
        <end position="13"/>
    </location>
</feature>
<dbReference type="STRING" id="1428644.BIV57_13880"/>
<feature type="compositionally biased region" description="Low complexity" evidence="1">
    <location>
        <begin position="139"/>
        <end position="150"/>
    </location>
</feature>
<feature type="compositionally biased region" description="Low complexity" evidence="1">
    <location>
        <begin position="165"/>
        <end position="174"/>
    </location>
</feature>
<comment type="caution">
    <text evidence="4">The sequence shown here is derived from an EMBL/GenBank/DDBJ whole genome shotgun (WGS) entry which is preliminary data.</text>
</comment>
<reference evidence="4 5" key="1">
    <citation type="submission" date="2016-10" db="EMBL/GenBank/DDBJ databases">
        <title>Genome sequence of Streptomyces gilvigriseus MUSC 26.</title>
        <authorList>
            <person name="Lee L.-H."/>
            <person name="Ser H.-L."/>
        </authorList>
    </citation>
    <scope>NUCLEOTIDE SEQUENCE [LARGE SCALE GENOMIC DNA]</scope>
    <source>
        <strain evidence="4 5">MUSC 26</strain>
    </source>
</reference>
<organism evidence="4 5">
    <name type="scientific">Mangrovactinospora gilvigrisea</name>
    <dbReference type="NCBI Taxonomy" id="1428644"/>
    <lineage>
        <taxon>Bacteria</taxon>
        <taxon>Bacillati</taxon>
        <taxon>Actinomycetota</taxon>
        <taxon>Actinomycetes</taxon>
        <taxon>Kitasatosporales</taxon>
        <taxon>Streptomycetaceae</taxon>
        <taxon>Mangrovactinospora</taxon>
    </lineage>
</organism>
<protein>
    <recommendedName>
        <fullName evidence="3">TraD/TraG TraM recognition site domain-containing protein</fullName>
    </recommendedName>
</protein>
<keyword evidence="5" id="KW-1185">Reference proteome</keyword>
<dbReference type="Pfam" id="PF12696">
    <property type="entry name" value="TraG-D_C"/>
    <property type="match status" value="1"/>
</dbReference>
<keyword evidence="2" id="KW-1133">Transmembrane helix</keyword>
<dbReference type="InterPro" id="IPR032689">
    <property type="entry name" value="TraG-D_C"/>
</dbReference>
<keyword evidence="2" id="KW-0472">Membrane</keyword>
<accession>A0A1J7C5T8</accession>
<dbReference type="Proteomes" id="UP000243342">
    <property type="component" value="Unassembled WGS sequence"/>
</dbReference>